<dbReference type="EMBL" id="MWMI01000006">
    <property type="protein sequence ID" value="RIB35115.1"/>
    <property type="molecule type" value="Genomic_DNA"/>
</dbReference>
<name>A0A397WM04_9ARCH</name>
<reference evidence="1 2" key="1">
    <citation type="journal article" date="2018" name="Syst. Appl. Microbiol.">
        <title>A new symbiotic nanoarchaeote (Candidatus Nanoclepta minutus) and its host (Zestosphaera tikiterensis gen. nov., sp. nov.) from a New Zealand hot spring.</title>
        <authorList>
            <person name="St John E."/>
            <person name="Liu Y."/>
            <person name="Podar M."/>
            <person name="Stott M.B."/>
            <person name="Meneghin J."/>
            <person name="Chen Z."/>
            <person name="Lagutin K."/>
            <person name="Mitchell K."/>
            <person name="Reysenbach A.L."/>
        </authorList>
    </citation>
    <scope>NUCLEOTIDE SEQUENCE [LARGE SCALE GENOMIC DNA]</scope>
    <source>
        <strain evidence="1">NZ3</strain>
    </source>
</reference>
<evidence type="ECO:0000313" key="1">
    <source>
        <dbReference type="EMBL" id="RIB35115.1"/>
    </source>
</evidence>
<proteinExistence type="predicted"/>
<evidence type="ECO:0000313" key="2">
    <source>
        <dbReference type="Proteomes" id="UP000266622"/>
    </source>
</evidence>
<accession>A0A397WM04</accession>
<sequence>MPKASLVIWVSRKGINYEGNDEIVWFLNERTREKFISDILKNLQEYKSIRKKRGKMNVILIGIREEDKEILERFKNNFNFIIEESYQRKIINFLK</sequence>
<protein>
    <submittedName>
        <fullName evidence="1">Uncharacterized protein</fullName>
    </submittedName>
</protein>
<dbReference type="Proteomes" id="UP000266622">
    <property type="component" value="Unassembled WGS sequence"/>
</dbReference>
<gene>
    <name evidence="1" type="ORF">BXU00_03230</name>
</gene>
<organism evidence="1 2">
    <name type="scientific">Candidatus Nanoclepta minutus</name>
    <dbReference type="NCBI Taxonomy" id="1940235"/>
    <lineage>
        <taxon>Archaea</taxon>
        <taxon>Nanobdellota</taxon>
        <taxon>Candidatus Nanoclepta</taxon>
    </lineage>
</organism>
<comment type="caution">
    <text evidence="1">The sequence shown here is derived from an EMBL/GenBank/DDBJ whole genome shotgun (WGS) entry which is preliminary data.</text>
</comment>
<dbReference type="AlphaFoldDB" id="A0A397WM04"/>